<gene>
    <name evidence="9" type="primary">LOC100372930</name>
</gene>
<feature type="domain" description="C2H2-type" evidence="7">
    <location>
        <begin position="435"/>
        <end position="462"/>
    </location>
</feature>
<evidence type="ECO:0000256" key="4">
    <source>
        <dbReference type="ARBA" id="ARBA00022833"/>
    </source>
</evidence>
<dbReference type="Pfam" id="PF12874">
    <property type="entry name" value="zf-met"/>
    <property type="match status" value="1"/>
</dbReference>
<feature type="domain" description="C2H2-type" evidence="7">
    <location>
        <begin position="798"/>
        <end position="826"/>
    </location>
</feature>
<feature type="domain" description="C2H2-type" evidence="7">
    <location>
        <begin position="564"/>
        <end position="592"/>
    </location>
</feature>
<feature type="domain" description="C2H2-type" evidence="7">
    <location>
        <begin position="862"/>
        <end position="890"/>
    </location>
</feature>
<feature type="domain" description="C2H2-type" evidence="7">
    <location>
        <begin position="603"/>
        <end position="631"/>
    </location>
</feature>
<feature type="domain" description="C2H2-type" evidence="7">
    <location>
        <begin position="754"/>
        <end position="782"/>
    </location>
</feature>
<feature type="domain" description="C2H2-type" evidence="7">
    <location>
        <begin position="74"/>
        <end position="106"/>
    </location>
</feature>
<feature type="domain" description="C2H2-type" evidence="7">
    <location>
        <begin position="345"/>
        <end position="372"/>
    </location>
</feature>
<feature type="domain" description="C2H2-type" evidence="7">
    <location>
        <begin position="212"/>
        <end position="239"/>
    </location>
</feature>
<accession>A0ABM0GU24</accession>
<feature type="domain" description="C2H2-type" evidence="7">
    <location>
        <begin position="652"/>
        <end position="686"/>
    </location>
</feature>
<evidence type="ECO:0000256" key="2">
    <source>
        <dbReference type="ARBA" id="ARBA00022737"/>
    </source>
</evidence>
<dbReference type="PROSITE" id="PS00028">
    <property type="entry name" value="ZINC_FINGER_C2H2_1"/>
    <property type="match status" value="18"/>
</dbReference>
<feature type="domain" description="C2H2-type" evidence="7">
    <location>
        <begin position="535"/>
        <end position="563"/>
    </location>
</feature>
<feature type="domain" description="C2H2-type" evidence="7">
    <location>
        <begin position="240"/>
        <end position="268"/>
    </location>
</feature>
<feature type="domain" description="C2H2-type" evidence="7">
    <location>
        <begin position="16"/>
        <end position="43"/>
    </location>
</feature>
<dbReference type="InterPro" id="IPR013087">
    <property type="entry name" value="Znf_C2H2_type"/>
</dbReference>
<evidence type="ECO:0000256" key="1">
    <source>
        <dbReference type="ARBA" id="ARBA00022723"/>
    </source>
</evidence>
<evidence type="ECO:0000259" key="7">
    <source>
        <dbReference type="PROSITE" id="PS50157"/>
    </source>
</evidence>
<dbReference type="Pfam" id="PF13909">
    <property type="entry name" value="zf-H2C2_5"/>
    <property type="match status" value="1"/>
</dbReference>
<evidence type="ECO:0000256" key="3">
    <source>
        <dbReference type="ARBA" id="ARBA00022771"/>
    </source>
</evidence>
<reference evidence="9" key="1">
    <citation type="submission" date="2025-08" db="UniProtKB">
        <authorList>
            <consortium name="RefSeq"/>
        </authorList>
    </citation>
    <scope>IDENTIFICATION</scope>
    <source>
        <tissue evidence="9">Testes</tissue>
    </source>
</reference>
<dbReference type="Proteomes" id="UP000694865">
    <property type="component" value="Unplaced"/>
</dbReference>
<dbReference type="PANTHER" id="PTHR24379">
    <property type="entry name" value="KRAB AND ZINC FINGER DOMAIN-CONTAINING"/>
    <property type="match status" value="1"/>
</dbReference>
<feature type="domain" description="C2H2-type" evidence="7">
    <location>
        <begin position="905"/>
        <end position="934"/>
    </location>
</feature>
<dbReference type="Gene3D" id="3.30.160.60">
    <property type="entry name" value="Classic Zinc Finger"/>
    <property type="match status" value="16"/>
</dbReference>
<feature type="region of interest" description="Disordered" evidence="6">
    <location>
        <begin position="474"/>
        <end position="505"/>
    </location>
</feature>
<feature type="domain" description="C2H2-type" evidence="7">
    <location>
        <begin position="401"/>
        <end position="424"/>
    </location>
</feature>
<feature type="domain" description="C2H2-type" evidence="7">
    <location>
        <begin position="835"/>
        <end position="861"/>
    </location>
</feature>
<dbReference type="RefSeq" id="XP_002737368.1">
    <property type="nucleotide sequence ID" value="XM_002737322.2"/>
</dbReference>
<evidence type="ECO:0000313" key="8">
    <source>
        <dbReference type="Proteomes" id="UP000694865"/>
    </source>
</evidence>
<dbReference type="SUPFAM" id="SSF57667">
    <property type="entry name" value="beta-beta-alpha zinc fingers"/>
    <property type="match status" value="11"/>
</dbReference>
<dbReference type="InterPro" id="IPR036236">
    <property type="entry name" value="Znf_C2H2_sf"/>
</dbReference>
<dbReference type="SMART" id="SM00355">
    <property type="entry name" value="ZnF_C2H2"/>
    <property type="match status" value="25"/>
</dbReference>
<keyword evidence="2" id="KW-0677">Repeat</keyword>
<keyword evidence="4" id="KW-0862">Zinc</keyword>
<feature type="domain" description="C2H2-type" evidence="7">
    <location>
        <begin position="284"/>
        <end position="312"/>
    </location>
</feature>
<keyword evidence="1" id="KW-0479">Metal-binding</keyword>
<feature type="domain" description="C2H2-type" evidence="7">
    <location>
        <begin position="113"/>
        <end position="140"/>
    </location>
</feature>
<keyword evidence="8" id="KW-1185">Reference proteome</keyword>
<dbReference type="Pfam" id="PF00096">
    <property type="entry name" value="zf-C2H2"/>
    <property type="match status" value="12"/>
</dbReference>
<protein>
    <submittedName>
        <fullName evidence="9">Zinc finger protein 91-like</fullName>
    </submittedName>
</protein>
<evidence type="ECO:0000256" key="6">
    <source>
        <dbReference type="SAM" id="MobiDB-lite"/>
    </source>
</evidence>
<feature type="domain" description="C2H2-type" evidence="7">
    <location>
        <begin position="373"/>
        <end position="400"/>
    </location>
</feature>
<sequence length="1015" mass="117759">MRKRMKELIVTGNGYFWCNLCGKKSNKKSVLLAHMKKHNVDEQRPIKCKECGISFISNAKLVIHVRIHTGEKPYKCESCDWRFVQKGNLTKHKERCKSIKRKAKNPKRDEVVARCEKCGKGFKYKFNLKNHMKIHNREKTHKCKLCSMEYSQEASLEKHVQDCHATKKVNDCKSDGTGLINGYYWCKRCGKKFRTKDALSAHLKSTIGERPSMCAECGKRCPHRAALVLHIRSHTHECPYVCYVCEHGFNQKSDMHKHINAKHPGYKLTLESPQQTQHLESKPHKCDICSKEYVLKKCLLNHITSAHPEKESSQESNIRSHTVEKIGENPVVKGGAGTARLRGYFWCRRCGMKFRKETALKSHLKSNEDERPTVCKECCKVCHFPGNLVVHIRSHTGERPFKCDQCTQSFSQTVNLKRHQLSFHKPNGNTASKKYTCKKCGKHFTSWSNLLFHSKSHNNETKKHVKRPYVIKSAKKNQQSHPDVNESVKQQQHSQPLPSPSNNAEEQACEYCGKKFSQRSNLRAHRRIHTGEKPYKCDVCGMCFSQSGNLRYHARRQHPGQNPCGCTQCGKKFDNFFLLSLHKKKVHGALKLKTNQLKSSISHSCEICGRTFKWLRHLARHKQAFHMNKSSRKLKVKPQQSPEKLVAQDRPYKCTECERDFVLGAHLAWHRLNKHQSNNVHQKETPQSVVEKNLRPRRLKSLGHKQKASNNCDMCGKTFQFHGHLLWHKETEHNEYTSLNHTQKSPSTPTEDGFPCDNCDKKFALKCHLVKHLQSIHKRTKLDKKLLKRRSFTMLKNYECDWCWKTFRHKYLLIQHKEMHHSQIEPNAVVTSPGHQCKKCGKSFIKEGNLLRHRLNCGERPFVCLQCGKAFIIESNLQQHIETWHAKKPPLVNCHSRTSLYQKVFKCNLCDYSSWQKGNFDRHMETHNHSCQQPIDSYPTQSELESHISMHKINMQEVTTETNSNDFHLMYADADAGDLHDNNTSVAGVNVHFENLFDIVRDDQGGQLIRMKFRL</sequence>
<proteinExistence type="predicted"/>
<organism evidence="8 9">
    <name type="scientific">Saccoglossus kowalevskii</name>
    <name type="common">Acorn worm</name>
    <dbReference type="NCBI Taxonomy" id="10224"/>
    <lineage>
        <taxon>Eukaryota</taxon>
        <taxon>Metazoa</taxon>
        <taxon>Hemichordata</taxon>
        <taxon>Enteropneusta</taxon>
        <taxon>Harrimaniidae</taxon>
        <taxon>Saccoglossus</taxon>
    </lineage>
</organism>
<name>A0ABM0GU24_SACKO</name>
<evidence type="ECO:0000256" key="5">
    <source>
        <dbReference type="PROSITE-ProRule" id="PRU00042"/>
    </source>
</evidence>
<evidence type="ECO:0000313" key="9">
    <source>
        <dbReference type="RefSeq" id="XP_002737368.1"/>
    </source>
</evidence>
<feature type="domain" description="C2H2-type" evidence="7">
    <location>
        <begin position="141"/>
        <end position="169"/>
    </location>
</feature>
<feature type="domain" description="C2H2-type" evidence="7">
    <location>
        <begin position="710"/>
        <end position="746"/>
    </location>
</feature>
<feature type="domain" description="C2H2-type" evidence="7">
    <location>
        <begin position="184"/>
        <end position="211"/>
    </location>
</feature>
<keyword evidence="3 5" id="KW-0863">Zinc-finger</keyword>
<feature type="domain" description="C2H2-type" evidence="7">
    <location>
        <begin position="46"/>
        <end position="73"/>
    </location>
</feature>
<dbReference type="PANTHER" id="PTHR24379:SF121">
    <property type="entry name" value="C2H2-TYPE DOMAIN-CONTAINING PROTEIN"/>
    <property type="match status" value="1"/>
</dbReference>
<dbReference type="GeneID" id="100372930"/>
<dbReference type="PROSITE" id="PS50157">
    <property type="entry name" value="ZINC_FINGER_C2H2_2"/>
    <property type="match status" value="24"/>
</dbReference>
<feature type="domain" description="C2H2-type" evidence="7">
    <location>
        <begin position="507"/>
        <end position="534"/>
    </location>
</feature>